<evidence type="ECO:0000313" key="4">
    <source>
        <dbReference type="Proteomes" id="UP001363622"/>
    </source>
</evidence>
<organism evidence="3 4">
    <name type="scientific">Phyllosticta citriasiana</name>
    <dbReference type="NCBI Taxonomy" id="595635"/>
    <lineage>
        <taxon>Eukaryota</taxon>
        <taxon>Fungi</taxon>
        <taxon>Dikarya</taxon>
        <taxon>Ascomycota</taxon>
        <taxon>Pezizomycotina</taxon>
        <taxon>Dothideomycetes</taxon>
        <taxon>Dothideomycetes incertae sedis</taxon>
        <taxon>Botryosphaeriales</taxon>
        <taxon>Phyllostictaceae</taxon>
        <taxon>Phyllosticta</taxon>
    </lineage>
</organism>
<dbReference type="Proteomes" id="UP001363622">
    <property type="component" value="Unassembled WGS sequence"/>
</dbReference>
<dbReference type="EMBL" id="JBBPHU010000001">
    <property type="protein sequence ID" value="KAK7524217.1"/>
    <property type="molecule type" value="Genomic_DNA"/>
</dbReference>
<feature type="region of interest" description="Disordered" evidence="1">
    <location>
        <begin position="21"/>
        <end position="147"/>
    </location>
</feature>
<evidence type="ECO:0000313" key="3">
    <source>
        <dbReference type="EMBL" id="KAK7524217.1"/>
    </source>
</evidence>
<comment type="caution">
    <text evidence="3">The sequence shown here is derived from an EMBL/GenBank/DDBJ whole genome shotgun (WGS) entry which is preliminary data.</text>
</comment>
<name>A0ABR1L1V1_9PEZI</name>
<accession>A0ABR1L1V1</accession>
<feature type="chain" id="PRO_5046223277" evidence="2">
    <location>
        <begin position="20"/>
        <end position="147"/>
    </location>
</feature>
<feature type="compositionally biased region" description="Pro residues" evidence="1">
    <location>
        <begin position="127"/>
        <end position="136"/>
    </location>
</feature>
<sequence length="147" mass="14965">MRSINTIIALLALGAISYSAPTEPAGNAVATPGSQPPVPADAVEPRWVKYGRPPNDSSRHAGLVTANANVNARDAPAPPPSPPKQPGLVNADADVNVARDAPAPPPSKQPVGLINADANVNVARDAPPQPEGQAPPPEKKAPQALRA</sequence>
<keyword evidence="4" id="KW-1185">Reference proteome</keyword>
<feature type="compositionally biased region" description="Low complexity" evidence="1">
    <location>
        <begin position="115"/>
        <end position="126"/>
    </location>
</feature>
<keyword evidence="2" id="KW-0732">Signal</keyword>
<protein>
    <submittedName>
        <fullName evidence="3">Uncharacterized protein</fullName>
    </submittedName>
</protein>
<gene>
    <name evidence="3" type="ORF">IWZ03DRAFT_411007</name>
</gene>
<feature type="signal peptide" evidence="2">
    <location>
        <begin position="1"/>
        <end position="19"/>
    </location>
</feature>
<evidence type="ECO:0000256" key="1">
    <source>
        <dbReference type="SAM" id="MobiDB-lite"/>
    </source>
</evidence>
<evidence type="ECO:0000256" key="2">
    <source>
        <dbReference type="SAM" id="SignalP"/>
    </source>
</evidence>
<reference evidence="3 4" key="1">
    <citation type="submission" date="2024-04" db="EMBL/GenBank/DDBJ databases">
        <title>Phyllosticta paracitricarpa is synonymous to the EU quarantine fungus P. citricarpa based on phylogenomic analyses.</title>
        <authorList>
            <consortium name="Lawrence Berkeley National Laboratory"/>
            <person name="Van Ingen-Buijs V.A."/>
            <person name="Van Westerhoven A.C."/>
            <person name="Haridas S."/>
            <person name="Skiadas P."/>
            <person name="Martin F."/>
            <person name="Groenewald J.Z."/>
            <person name="Crous P.W."/>
            <person name="Seidl M.F."/>
        </authorList>
    </citation>
    <scope>NUCLEOTIDE SEQUENCE [LARGE SCALE GENOMIC DNA]</scope>
    <source>
        <strain evidence="3 4">CBS 123371</strain>
    </source>
</reference>
<proteinExistence type="predicted"/>
<feature type="compositionally biased region" description="Low complexity" evidence="1">
    <location>
        <begin position="89"/>
        <end position="101"/>
    </location>
</feature>
<feature type="compositionally biased region" description="Pro residues" evidence="1">
    <location>
        <begin position="76"/>
        <end position="85"/>
    </location>
</feature>